<dbReference type="Pfam" id="PF19573">
    <property type="entry name" value="DUF6089"/>
    <property type="match status" value="1"/>
</dbReference>
<sequence>MPSNSISYTVSVAYNSYHDPMAARSIRDLGRTFGILIGFLLLLVPAARAQATWEVGAGLGGMIYKGDLAPSLIPGNIRPAGNLLVRYNVSQPFTVRLNLGLGQIAGNDRRFNDPFQQARNLAFKTNIQEMNVLMEYNFLNYATLRKVKNWTPYVFGGLGLFTFQPSPQSPGYQRKSLFNFPLGVGIKYEFKRPWSVGLEYGTRFSGSDYLDNFGPNTFAGSDKLRNGNPNSKDTYTYIGLTLTYRFYRITCPE</sequence>
<comment type="caution">
    <text evidence="2">The sequence shown here is derived from an EMBL/GenBank/DDBJ whole genome shotgun (WGS) entry which is preliminary data.</text>
</comment>
<proteinExistence type="predicted"/>
<keyword evidence="3" id="KW-1185">Reference proteome</keyword>
<dbReference type="SUPFAM" id="SSF56925">
    <property type="entry name" value="OMPA-like"/>
    <property type="match status" value="1"/>
</dbReference>
<reference evidence="2 3" key="1">
    <citation type="submission" date="2018-06" db="EMBL/GenBank/DDBJ databases">
        <title>Genomic Encyclopedia of Archaeal and Bacterial Type Strains, Phase II (KMG-II): from individual species to whole genera.</title>
        <authorList>
            <person name="Goeker M."/>
        </authorList>
    </citation>
    <scope>NUCLEOTIDE SEQUENCE [LARGE SCALE GENOMIC DNA]</scope>
    <source>
        <strain evidence="2 3">DSM 21851</strain>
    </source>
</reference>
<dbReference type="Proteomes" id="UP000248790">
    <property type="component" value="Unassembled WGS sequence"/>
</dbReference>
<protein>
    <submittedName>
        <fullName evidence="2">Opacity protein-like surface antigen</fullName>
    </submittedName>
</protein>
<accession>A0A327WTJ6</accession>
<dbReference type="AlphaFoldDB" id="A0A327WTJ6"/>
<dbReference type="InterPro" id="IPR011250">
    <property type="entry name" value="OMP/PagP_B-barrel"/>
</dbReference>
<gene>
    <name evidence="2" type="ORF">LX87_03382</name>
</gene>
<dbReference type="EMBL" id="QLMC01000004">
    <property type="protein sequence ID" value="RAJ95634.1"/>
    <property type="molecule type" value="Genomic_DNA"/>
</dbReference>
<evidence type="ECO:0000313" key="3">
    <source>
        <dbReference type="Proteomes" id="UP000248790"/>
    </source>
</evidence>
<evidence type="ECO:0000313" key="2">
    <source>
        <dbReference type="EMBL" id="RAJ95634.1"/>
    </source>
</evidence>
<dbReference type="Gene3D" id="2.40.160.20">
    <property type="match status" value="1"/>
</dbReference>
<organism evidence="2 3">
    <name type="scientific">Larkinella arboricola</name>
    <dbReference type="NCBI Taxonomy" id="643671"/>
    <lineage>
        <taxon>Bacteria</taxon>
        <taxon>Pseudomonadati</taxon>
        <taxon>Bacteroidota</taxon>
        <taxon>Cytophagia</taxon>
        <taxon>Cytophagales</taxon>
        <taxon>Spirosomataceae</taxon>
        <taxon>Larkinella</taxon>
    </lineage>
</organism>
<name>A0A327WTJ6_LARAB</name>
<feature type="domain" description="DUF6089" evidence="1">
    <location>
        <begin position="39"/>
        <end position="251"/>
    </location>
</feature>
<evidence type="ECO:0000259" key="1">
    <source>
        <dbReference type="Pfam" id="PF19573"/>
    </source>
</evidence>
<dbReference type="InterPro" id="IPR045743">
    <property type="entry name" value="DUF6089"/>
</dbReference>